<reference evidence="3 4" key="1">
    <citation type="journal article" date="2007" name="Science">
        <title>Sea anemone genome reveals ancestral eumetazoan gene repertoire and genomic organization.</title>
        <authorList>
            <person name="Putnam N.H."/>
            <person name="Srivastava M."/>
            <person name="Hellsten U."/>
            <person name="Dirks B."/>
            <person name="Chapman J."/>
            <person name="Salamov A."/>
            <person name="Terry A."/>
            <person name="Shapiro H."/>
            <person name="Lindquist E."/>
            <person name="Kapitonov V.V."/>
            <person name="Jurka J."/>
            <person name="Genikhovich G."/>
            <person name="Grigoriev I.V."/>
            <person name="Lucas S.M."/>
            <person name="Steele R.E."/>
            <person name="Finnerty J.R."/>
            <person name="Technau U."/>
            <person name="Martindale M.Q."/>
            <person name="Rokhsar D.S."/>
        </authorList>
    </citation>
    <scope>NUCLEOTIDE SEQUENCE [LARGE SCALE GENOMIC DNA]</scope>
    <source>
        <strain evidence="4">CH2 X CH6</strain>
    </source>
</reference>
<dbReference type="Pfam" id="PF02668">
    <property type="entry name" value="TauD"/>
    <property type="match status" value="1"/>
</dbReference>
<keyword evidence="4" id="KW-1185">Reference proteome</keyword>
<name>A7SG82_NEMVE</name>
<dbReference type="FunFam" id="3.60.130.10:FF:000074">
    <property type="entry name" value="Predicted protein"/>
    <property type="match status" value="1"/>
</dbReference>
<dbReference type="HOGENOM" id="CLU_3020318_0_0_1"/>
<dbReference type="Proteomes" id="UP000001593">
    <property type="component" value="Unassembled WGS sequence"/>
</dbReference>
<evidence type="ECO:0000313" key="3">
    <source>
        <dbReference type="EMBL" id="EDO37290.1"/>
    </source>
</evidence>
<feature type="domain" description="TauD/TfdA-like" evidence="2">
    <location>
        <begin position="2"/>
        <end position="56"/>
    </location>
</feature>
<dbReference type="InterPro" id="IPR003819">
    <property type="entry name" value="TauD/TfdA-like"/>
</dbReference>
<protein>
    <recommendedName>
        <fullName evidence="2">TauD/TfdA-like domain-containing protein</fullName>
    </recommendedName>
</protein>
<evidence type="ECO:0000256" key="1">
    <source>
        <dbReference type="ARBA" id="ARBA00023002"/>
    </source>
</evidence>
<dbReference type="EMBL" id="DS469650">
    <property type="protein sequence ID" value="EDO37290.1"/>
    <property type="molecule type" value="Genomic_DNA"/>
</dbReference>
<dbReference type="STRING" id="45351.A7SG82"/>
<dbReference type="SUPFAM" id="SSF51197">
    <property type="entry name" value="Clavaminate synthase-like"/>
    <property type="match status" value="1"/>
</dbReference>
<sequence>VARKFGPVLETIYGRDFQVISQPNPINIAYSDVNLPFHVDLAYYQSPPGLQLLHCV</sequence>
<dbReference type="PhylomeDB" id="A7SG82"/>
<dbReference type="KEGG" id="nve:5508786"/>
<gene>
    <name evidence="3" type="ORF">NEMVEDRAFT_v1g117129</name>
</gene>
<keyword evidence="1" id="KW-0560">Oxidoreductase</keyword>
<feature type="non-terminal residue" evidence="3">
    <location>
        <position position="56"/>
    </location>
</feature>
<dbReference type="InterPro" id="IPR042098">
    <property type="entry name" value="TauD-like_sf"/>
</dbReference>
<organism evidence="3 4">
    <name type="scientific">Nematostella vectensis</name>
    <name type="common">Starlet sea anemone</name>
    <dbReference type="NCBI Taxonomy" id="45351"/>
    <lineage>
        <taxon>Eukaryota</taxon>
        <taxon>Metazoa</taxon>
        <taxon>Cnidaria</taxon>
        <taxon>Anthozoa</taxon>
        <taxon>Hexacorallia</taxon>
        <taxon>Actiniaria</taxon>
        <taxon>Edwardsiidae</taxon>
        <taxon>Nematostella</taxon>
    </lineage>
</organism>
<proteinExistence type="predicted"/>
<dbReference type="AlphaFoldDB" id="A7SG82"/>
<dbReference type="Gene3D" id="3.60.130.10">
    <property type="entry name" value="Clavaminate synthase-like"/>
    <property type="match status" value="1"/>
</dbReference>
<evidence type="ECO:0000259" key="2">
    <source>
        <dbReference type="Pfam" id="PF02668"/>
    </source>
</evidence>
<accession>A7SG82</accession>
<feature type="non-terminal residue" evidence="3">
    <location>
        <position position="1"/>
    </location>
</feature>
<dbReference type="InParanoid" id="A7SG82"/>
<dbReference type="GO" id="GO:0016491">
    <property type="term" value="F:oxidoreductase activity"/>
    <property type="evidence" value="ECO:0007669"/>
    <property type="project" value="UniProtKB-KW"/>
</dbReference>
<evidence type="ECO:0000313" key="4">
    <source>
        <dbReference type="Proteomes" id="UP000001593"/>
    </source>
</evidence>